<organism evidence="3 4">
    <name type="scientific">Dietzia aerolata</name>
    <dbReference type="NCBI Taxonomy" id="595984"/>
    <lineage>
        <taxon>Bacteria</taxon>
        <taxon>Bacillati</taxon>
        <taxon>Actinomycetota</taxon>
        <taxon>Actinomycetes</taxon>
        <taxon>Mycobacteriales</taxon>
        <taxon>Dietziaceae</taxon>
        <taxon>Dietzia</taxon>
    </lineage>
</organism>
<feature type="compositionally biased region" description="Basic and acidic residues" evidence="1">
    <location>
        <begin position="1"/>
        <end position="10"/>
    </location>
</feature>
<comment type="caution">
    <text evidence="3">The sequence shown here is derived from an EMBL/GenBank/DDBJ whole genome shotgun (WGS) entry which is preliminary data.</text>
</comment>
<evidence type="ECO:0000313" key="4">
    <source>
        <dbReference type="Proteomes" id="UP001589700"/>
    </source>
</evidence>
<evidence type="ECO:0000256" key="2">
    <source>
        <dbReference type="SAM" id="Phobius"/>
    </source>
</evidence>
<keyword evidence="4" id="KW-1185">Reference proteome</keyword>
<reference evidence="3 4" key="1">
    <citation type="submission" date="2024-09" db="EMBL/GenBank/DDBJ databases">
        <authorList>
            <person name="Sun Q."/>
            <person name="Mori K."/>
        </authorList>
    </citation>
    <scope>NUCLEOTIDE SEQUENCE [LARGE SCALE GENOMIC DNA]</scope>
    <source>
        <strain evidence="3 4">CCM 7659</strain>
    </source>
</reference>
<accession>A0ABV5JKG3</accession>
<sequence length="102" mass="10891">MSSDDHRPAEDTASDPWAPATSRPDTSVTAGTSAAPRRRRLFVLAMVIFSIGVLFTIVAALTPFVLGRDAPTILYVGAMLFTPVGFLLGLLYAILGSRPPKM</sequence>
<feature type="compositionally biased region" description="Polar residues" evidence="1">
    <location>
        <begin position="23"/>
        <end position="32"/>
    </location>
</feature>
<keyword evidence="2" id="KW-0812">Transmembrane</keyword>
<feature type="transmembrane region" description="Helical" evidence="2">
    <location>
        <begin position="72"/>
        <end position="95"/>
    </location>
</feature>
<feature type="region of interest" description="Disordered" evidence="1">
    <location>
        <begin position="1"/>
        <end position="33"/>
    </location>
</feature>
<name>A0ABV5JKG3_9ACTN</name>
<gene>
    <name evidence="3" type="ORF">ACFFVD_00130</name>
</gene>
<dbReference type="RefSeq" id="WP_182633198.1">
    <property type="nucleotide sequence ID" value="NZ_JAALDM010000246.1"/>
</dbReference>
<feature type="transmembrane region" description="Helical" evidence="2">
    <location>
        <begin position="41"/>
        <end position="66"/>
    </location>
</feature>
<keyword evidence="2" id="KW-1133">Transmembrane helix</keyword>
<dbReference type="Proteomes" id="UP001589700">
    <property type="component" value="Unassembled WGS sequence"/>
</dbReference>
<dbReference type="EMBL" id="JBHMDY010000001">
    <property type="protein sequence ID" value="MFB9258207.1"/>
    <property type="molecule type" value="Genomic_DNA"/>
</dbReference>
<evidence type="ECO:0000313" key="3">
    <source>
        <dbReference type="EMBL" id="MFB9258207.1"/>
    </source>
</evidence>
<proteinExistence type="predicted"/>
<evidence type="ECO:0000256" key="1">
    <source>
        <dbReference type="SAM" id="MobiDB-lite"/>
    </source>
</evidence>
<keyword evidence="2" id="KW-0472">Membrane</keyword>
<protein>
    <submittedName>
        <fullName evidence="3">Uncharacterized protein</fullName>
    </submittedName>
</protein>